<keyword evidence="6" id="KW-1185">Reference proteome</keyword>
<dbReference type="Gene3D" id="3.10.560.10">
    <property type="entry name" value="Outer membrane lipoprotein wza domain like"/>
    <property type="match status" value="1"/>
</dbReference>
<name>A0ABW4XMK7_9GAMM</name>
<feature type="chain" id="PRO_5046087241" evidence="2">
    <location>
        <begin position="22"/>
        <end position="178"/>
    </location>
</feature>
<protein>
    <submittedName>
        <fullName evidence="5">Polysaccharide biosynthesis/export family protein</fullName>
    </submittedName>
</protein>
<keyword evidence="1 2" id="KW-0732">Signal</keyword>
<proteinExistence type="predicted"/>
<sequence>MKRLLANVALICFFVSFGVQAATETAKNYQMGAGDTIRITVFGEEDLSLETTLGENGTVSYPYLGLLQATGVSVADFEKEIADGLRGDYLINPSVHVDIIEYRAFYIYGEVKSPGGYPYQPNLTVERAVALAGGFTQRASKEKFELSRKVDGVGQKSTVKLEDEVKPGDSIFVKDSFF</sequence>
<evidence type="ECO:0000313" key="5">
    <source>
        <dbReference type="EMBL" id="MFD2095726.1"/>
    </source>
</evidence>
<evidence type="ECO:0000259" key="3">
    <source>
        <dbReference type="Pfam" id="PF02563"/>
    </source>
</evidence>
<feature type="signal peptide" evidence="2">
    <location>
        <begin position="1"/>
        <end position="21"/>
    </location>
</feature>
<evidence type="ECO:0000313" key="6">
    <source>
        <dbReference type="Proteomes" id="UP001597380"/>
    </source>
</evidence>
<evidence type="ECO:0000259" key="4">
    <source>
        <dbReference type="Pfam" id="PF10531"/>
    </source>
</evidence>
<dbReference type="Pfam" id="PF02563">
    <property type="entry name" value="Poly_export"/>
    <property type="match status" value="1"/>
</dbReference>
<dbReference type="EMBL" id="JBHUHT010000009">
    <property type="protein sequence ID" value="MFD2095726.1"/>
    <property type="molecule type" value="Genomic_DNA"/>
</dbReference>
<dbReference type="Proteomes" id="UP001597380">
    <property type="component" value="Unassembled WGS sequence"/>
</dbReference>
<dbReference type="InterPro" id="IPR049712">
    <property type="entry name" value="Poly_export"/>
</dbReference>
<feature type="domain" description="Polysaccharide export protein N-terminal" evidence="3">
    <location>
        <begin position="25"/>
        <end position="99"/>
    </location>
</feature>
<evidence type="ECO:0000256" key="2">
    <source>
        <dbReference type="SAM" id="SignalP"/>
    </source>
</evidence>
<dbReference type="PANTHER" id="PTHR33619:SF3">
    <property type="entry name" value="POLYSACCHARIDE EXPORT PROTEIN GFCE-RELATED"/>
    <property type="match status" value="1"/>
</dbReference>
<feature type="domain" description="Soluble ligand binding" evidence="4">
    <location>
        <begin position="105"/>
        <end position="154"/>
    </location>
</feature>
<organism evidence="5 6">
    <name type="scientific">Corallincola platygyrae</name>
    <dbReference type="NCBI Taxonomy" id="1193278"/>
    <lineage>
        <taxon>Bacteria</taxon>
        <taxon>Pseudomonadati</taxon>
        <taxon>Pseudomonadota</taxon>
        <taxon>Gammaproteobacteria</taxon>
        <taxon>Alteromonadales</taxon>
        <taxon>Psychromonadaceae</taxon>
        <taxon>Corallincola</taxon>
    </lineage>
</organism>
<dbReference type="Gene3D" id="3.30.1950.10">
    <property type="entry name" value="wza like domain"/>
    <property type="match status" value="1"/>
</dbReference>
<reference evidence="6" key="1">
    <citation type="journal article" date="2019" name="Int. J. Syst. Evol. Microbiol.">
        <title>The Global Catalogue of Microorganisms (GCM) 10K type strain sequencing project: providing services to taxonomists for standard genome sequencing and annotation.</title>
        <authorList>
            <consortium name="The Broad Institute Genomics Platform"/>
            <consortium name="The Broad Institute Genome Sequencing Center for Infectious Disease"/>
            <person name="Wu L."/>
            <person name="Ma J."/>
        </authorList>
    </citation>
    <scope>NUCLEOTIDE SEQUENCE [LARGE SCALE GENOMIC DNA]</scope>
    <source>
        <strain evidence="6">CGMCC 1.10992</strain>
    </source>
</reference>
<comment type="caution">
    <text evidence="5">The sequence shown here is derived from an EMBL/GenBank/DDBJ whole genome shotgun (WGS) entry which is preliminary data.</text>
</comment>
<dbReference type="InterPro" id="IPR003715">
    <property type="entry name" value="Poly_export_N"/>
</dbReference>
<dbReference type="RefSeq" id="WP_345340204.1">
    <property type="nucleotide sequence ID" value="NZ_BAABLI010000014.1"/>
</dbReference>
<dbReference type="PANTHER" id="PTHR33619">
    <property type="entry name" value="POLYSACCHARIDE EXPORT PROTEIN GFCE-RELATED"/>
    <property type="match status" value="1"/>
</dbReference>
<dbReference type="InterPro" id="IPR019554">
    <property type="entry name" value="Soluble_ligand-bd"/>
</dbReference>
<dbReference type="Pfam" id="PF10531">
    <property type="entry name" value="SLBB"/>
    <property type="match status" value="1"/>
</dbReference>
<evidence type="ECO:0000256" key="1">
    <source>
        <dbReference type="ARBA" id="ARBA00022729"/>
    </source>
</evidence>
<gene>
    <name evidence="5" type="ORF">ACFSJ3_06995</name>
</gene>
<accession>A0ABW4XMK7</accession>